<sequence length="351" mass="35753">MNGMPGVVFEAERPREVAEFWAALLGGELVGDGHDGGRHDGGRLRVRLPDGPTVHIVGATAEKSAKNRIHLDLASDGDGGTGRGTQQAIVDRAIRLGAVHIDIGQYAGPVPAPWYVLADPAGNEFCVLEPRGEYTATGALAAVVIESPDPHRLAEFWSGATWWPTVRTAPELVSLRAPEGRGPWLELLSADPCPPVTPRCRLELTVPASGRGSTATATGTERPGPMPETPETPGVSAAPATEAPATEAPATEAPATEAPATEAPTRGAPTRGAPTAGAPTAGAPATGAPATGASATGAPGASAARTSRSASDAPDEFAAEADRLCLLGATRRGAGRLLDPDGTVIDLVPRY</sequence>
<feature type="domain" description="Glyoxalase-like" evidence="2">
    <location>
        <begin position="143"/>
        <end position="223"/>
    </location>
</feature>
<dbReference type="Pfam" id="PF18029">
    <property type="entry name" value="Glyoxalase_6"/>
    <property type="match status" value="2"/>
</dbReference>
<feature type="compositionally biased region" description="Low complexity" evidence="1">
    <location>
        <begin position="208"/>
        <end position="223"/>
    </location>
</feature>
<evidence type="ECO:0000256" key="1">
    <source>
        <dbReference type="SAM" id="MobiDB-lite"/>
    </source>
</evidence>
<proteinExistence type="predicted"/>
<dbReference type="InterPro" id="IPR041581">
    <property type="entry name" value="Glyoxalase_6"/>
</dbReference>
<dbReference type="SUPFAM" id="SSF54593">
    <property type="entry name" value="Glyoxalase/Bleomycin resistance protein/Dihydroxybiphenyl dioxygenase"/>
    <property type="match status" value="1"/>
</dbReference>
<keyword evidence="4" id="KW-1185">Reference proteome</keyword>
<feature type="compositionally biased region" description="Low complexity" evidence="1">
    <location>
        <begin position="231"/>
        <end position="312"/>
    </location>
</feature>
<dbReference type="Proteomes" id="UP000564573">
    <property type="component" value="Unassembled WGS sequence"/>
</dbReference>
<accession>A0A839XHD8</accession>
<protein>
    <recommendedName>
        <fullName evidence="2">Glyoxalase-like domain-containing protein</fullName>
    </recommendedName>
</protein>
<reference evidence="3 4" key="1">
    <citation type="submission" date="2020-08" db="EMBL/GenBank/DDBJ databases">
        <title>Sequencing the genomes of 1000 actinobacteria strains.</title>
        <authorList>
            <person name="Klenk H.-P."/>
        </authorList>
    </citation>
    <scope>NUCLEOTIDE SEQUENCE [LARGE SCALE GENOMIC DNA]</scope>
    <source>
        <strain evidence="3 4">DSM 45267</strain>
    </source>
</reference>
<organism evidence="3 4">
    <name type="scientific">Prauserella sediminis</name>
    <dbReference type="NCBI Taxonomy" id="577680"/>
    <lineage>
        <taxon>Bacteria</taxon>
        <taxon>Bacillati</taxon>
        <taxon>Actinomycetota</taxon>
        <taxon>Actinomycetes</taxon>
        <taxon>Pseudonocardiales</taxon>
        <taxon>Pseudonocardiaceae</taxon>
        <taxon>Prauserella</taxon>
        <taxon>Prauserella salsuginis group</taxon>
    </lineage>
</organism>
<comment type="caution">
    <text evidence="3">The sequence shown here is derived from an EMBL/GenBank/DDBJ whole genome shotgun (WGS) entry which is preliminary data.</text>
</comment>
<dbReference type="PANTHER" id="PTHR35908:SF1">
    <property type="entry name" value="CONSERVED PROTEIN"/>
    <property type="match status" value="1"/>
</dbReference>
<evidence type="ECO:0000259" key="2">
    <source>
        <dbReference type="Pfam" id="PF18029"/>
    </source>
</evidence>
<dbReference type="InterPro" id="IPR029068">
    <property type="entry name" value="Glyas_Bleomycin-R_OHBP_Dase"/>
</dbReference>
<dbReference type="EMBL" id="JACIBS010000001">
    <property type="protein sequence ID" value="MBB3661149.1"/>
    <property type="molecule type" value="Genomic_DNA"/>
</dbReference>
<dbReference type="AlphaFoldDB" id="A0A839XHD8"/>
<dbReference type="PANTHER" id="PTHR35908">
    <property type="entry name" value="HYPOTHETICAL FUSION PROTEIN"/>
    <property type="match status" value="1"/>
</dbReference>
<dbReference type="Gene3D" id="3.10.180.10">
    <property type="entry name" value="2,3-Dihydroxybiphenyl 1,2-Dioxygenase, domain 1"/>
    <property type="match status" value="1"/>
</dbReference>
<evidence type="ECO:0000313" key="4">
    <source>
        <dbReference type="Proteomes" id="UP000564573"/>
    </source>
</evidence>
<feature type="domain" description="Glyoxalase-like" evidence="2">
    <location>
        <begin position="7"/>
        <end position="128"/>
    </location>
</feature>
<evidence type="ECO:0000313" key="3">
    <source>
        <dbReference type="EMBL" id="MBB3661149.1"/>
    </source>
</evidence>
<name>A0A839XHD8_9PSEU</name>
<gene>
    <name evidence="3" type="ORF">FB384_000053</name>
</gene>
<feature type="region of interest" description="Disordered" evidence="1">
    <location>
        <begin position="204"/>
        <end position="315"/>
    </location>
</feature>